<keyword evidence="6" id="KW-0472">Membrane</keyword>
<dbReference type="PROSITE" id="PS51257">
    <property type="entry name" value="PROKAR_LIPOPROTEIN"/>
    <property type="match status" value="1"/>
</dbReference>
<evidence type="ECO:0000256" key="2">
    <source>
        <dbReference type="ARBA" id="ARBA00007531"/>
    </source>
</evidence>
<evidence type="ECO:0000256" key="6">
    <source>
        <dbReference type="ARBA" id="ARBA00023136"/>
    </source>
</evidence>
<keyword evidence="5" id="KW-1133">Transmembrane helix</keyword>
<comment type="similarity">
    <text evidence="2">Belongs to the MmpS family.</text>
</comment>
<dbReference type="InterPro" id="IPR038468">
    <property type="entry name" value="MmpS_C"/>
</dbReference>
<comment type="caution">
    <text evidence="7">The sequence shown here is derived from an EMBL/GenBank/DDBJ whole genome shotgun (WGS) entry which is preliminary data.</text>
</comment>
<evidence type="ECO:0000256" key="3">
    <source>
        <dbReference type="ARBA" id="ARBA00022475"/>
    </source>
</evidence>
<sequence length="221" mass="23855">MQTMRAALTLAAAGVLITGCGSDKPASSSETPQAATGKHEVVYEATGSGKATISYFDGKKQQTENTQLPWSKSVKTDKTEKMEMMVVGEAKSTVSCRTTLDGQEMETKTLKSDNTQVGSAFECQAHTKIVAKDVTLEVTGTAAVDVTYEVLRKVDHTEETVAKPPWTKKLEKLAPKSQVFLSVTLQAGGKAQCRILVDGQEKDVKNVTRDSPYEMCDAVVE</sequence>
<organism evidence="7 8">
    <name type="scientific">Kibdelosporangium banguiense</name>
    <dbReference type="NCBI Taxonomy" id="1365924"/>
    <lineage>
        <taxon>Bacteria</taxon>
        <taxon>Bacillati</taxon>
        <taxon>Actinomycetota</taxon>
        <taxon>Actinomycetes</taxon>
        <taxon>Pseudonocardiales</taxon>
        <taxon>Pseudonocardiaceae</taxon>
        <taxon>Kibdelosporangium</taxon>
    </lineage>
</organism>
<comment type="subcellular location">
    <subcellularLocation>
        <location evidence="1">Cell membrane</location>
    </subcellularLocation>
</comment>
<evidence type="ECO:0000256" key="4">
    <source>
        <dbReference type="ARBA" id="ARBA00022692"/>
    </source>
</evidence>
<dbReference type="Pfam" id="PF05423">
    <property type="entry name" value="Mycobact_memb"/>
    <property type="match status" value="1"/>
</dbReference>
<proteinExistence type="inferred from homology"/>
<evidence type="ECO:0000313" key="8">
    <source>
        <dbReference type="Proteomes" id="UP001519332"/>
    </source>
</evidence>
<keyword evidence="3" id="KW-1003">Cell membrane</keyword>
<evidence type="ECO:0000256" key="5">
    <source>
        <dbReference type="ARBA" id="ARBA00022989"/>
    </source>
</evidence>
<dbReference type="Proteomes" id="UP001519332">
    <property type="component" value="Unassembled WGS sequence"/>
</dbReference>
<dbReference type="Gene3D" id="2.60.40.2880">
    <property type="entry name" value="MmpS1-5, C-terminal soluble domain"/>
    <property type="match status" value="2"/>
</dbReference>
<keyword evidence="4" id="KW-0812">Transmembrane</keyword>
<evidence type="ECO:0000256" key="1">
    <source>
        <dbReference type="ARBA" id="ARBA00004236"/>
    </source>
</evidence>
<keyword evidence="8" id="KW-1185">Reference proteome</keyword>
<name>A0ABS4TZY5_9PSEU</name>
<evidence type="ECO:0000313" key="7">
    <source>
        <dbReference type="EMBL" id="MBP2329972.1"/>
    </source>
</evidence>
<gene>
    <name evidence="7" type="ORF">JOF56_010357</name>
</gene>
<dbReference type="RefSeq" id="WP_209646654.1">
    <property type="nucleotide sequence ID" value="NZ_JAGINW010000001.1"/>
</dbReference>
<dbReference type="EMBL" id="JAGINW010000001">
    <property type="protein sequence ID" value="MBP2329972.1"/>
    <property type="molecule type" value="Genomic_DNA"/>
</dbReference>
<reference evidence="7 8" key="1">
    <citation type="submission" date="2021-03" db="EMBL/GenBank/DDBJ databases">
        <title>Sequencing the genomes of 1000 actinobacteria strains.</title>
        <authorList>
            <person name="Klenk H.-P."/>
        </authorList>
    </citation>
    <scope>NUCLEOTIDE SEQUENCE [LARGE SCALE GENOMIC DNA]</scope>
    <source>
        <strain evidence="7 8">DSM 46670</strain>
    </source>
</reference>
<protein>
    <submittedName>
        <fullName evidence="7">Uncharacterized protein</fullName>
    </submittedName>
</protein>
<dbReference type="InterPro" id="IPR008693">
    <property type="entry name" value="MmpS"/>
</dbReference>
<accession>A0ABS4TZY5</accession>